<proteinExistence type="predicted"/>
<gene>
    <name evidence="2" type="ORF">RDB_LOCUS161798</name>
</gene>
<feature type="region of interest" description="Disordered" evidence="1">
    <location>
        <begin position="1"/>
        <end position="125"/>
    </location>
</feature>
<dbReference type="EMBL" id="CAJMWS010000772">
    <property type="protein sequence ID" value="CAE6462506.1"/>
    <property type="molecule type" value="Genomic_DNA"/>
</dbReference>
<dbReference type="Proteomes" id="UP000663846">
    <property type="component" value="Unassembled WGS sequence"/>
</dbReference>
<feature type="compositionally biased region" description="Low complexity" evidence="1">
    <location>
        <begin position="32"/>
        <end position="48"/>
    </location>
</feature>
<comment type="caution">
    <text evidence="2">The sequence shown here is derived from an EMBL/GenBank/DDBJ whole genome shotgun (WGS) entry which is preliminary data.</text>
</comment>
<evidence type="ECO:0000313" key="2">
    <source>
        <dbReference type="EMBL" id="CAE6462506.1"/>
    </source>
</evidence>
<accession>A0A8H3GMW3</accession>
<evidence type="ECO:0000313" key="3">
    <source>
        <dbReference type="Proteomes" id="UP000663846"/>
    </source>
</evidence>
<feature type="compositionally biased region" description="Polar residues" evidence="1">
    <location>
        <begin position="1"/>
        <end position="13"/>
    </location>
</feature>
<dbReference type="AlphaFoldDB" id="A0A8H3GMW3"/>
<name>A0A8H3GMW3_9AGAM</name>
<sequence length="125" mass="13412">MSDSTIGTNPTGETTATGVADPTTTQAIHPDPASSPAGKGKGKATAADDSMDIDEGDDDDEDDDEDDEEDDDDLDDVEEEDFKEIDPTAILDQDRPRRNRPKVDYSSTEAHAKAGLKPGEEEDED</sequence>
<evidence type="ECO:0008006" key="4">
    <source>
        <dbReference type="Google" id="ProtNLM"/>
    </source>
</evidence>
<feature type="compositionally biased region" description="Low complexity" evidence="1">
    <location>
        <begin position="14"/>
        <end position="25"/>
    </location>
</feature>
<evidence type="ECO:0000256" key="1">
    <source>
        <dbReference type="SAM" id="MobiDB-lite"/>
    </source>
</evidence>
<protein>
    <recommendedName>
        <fullName evidence="4">Histone chaperone domain-containing protein</fullName>
    </recommendedName>
</protein>
<reference evidence="2" key="1">
    <citation type="submission" date="2021-01" db="EMBL/GenBank/DDBJ databases">
        <authorList>
            <person name="Kaushik A."/>
        </authorList>
    </citation>
    <scope>NUCLEOTIDE SEQUENCE</scope>
    <source>
        <strain evidence="2">AG1-1C</strain>
    </source>
</reference>
<feature type="compositionally biased region" description="Acidic residues" evidence="1">
    <location>
        <begin position="49"/>
        <end position="83"/>
    </location>
</feature>
<organism evidence="2 3">
    <name type="scientific">Rhizoctonia solani</name>
    <dbReference type="NCBI Taxonomy" id="456999"/>
    <lineage>
        <taxon>Eukaryota</taxon>
        <taxon>Fungi</taxon>
        <taxon>Dikarya</taxon>
        <taxon>Basidiomycota</taxon>
        <taxon>Agaricomycotina</taxon>
        <taxon>Agaricomycetes</taxon>
        <taxon>Cantharellales</taxon>
        <taxon>Ceratobasidiaceae</taxon>
        <taxon>Rhizoctonia</taxon>
    </lineage>
</organism>
<dbReference type="OrthoDB" id="10259640at2759"/>